<dbReference type="InterPro" id="IPR050989">
    <property type="entry name" value="Rap1_Ran_GAP"/>
</dbReference>
<keyword evidence="4" id="KW-1185">Reference proteome</keyword>
<reference evidence="3 4" key="1">
    <citation type="journal article" date="2018" name="Nat. Ecol. Evol.">
        <title>Shark genomes provide insights into elasmobranch evolution and the origin of vertebrates.</title>
        <authorList>
            <person name="Hara Y"/>
            <person name="Yamaguchi K"/>
            <person name="Onimaru K"/>
            <person name="Kadota M"/>
            <person name="Koyanagi M"/>
            <person name="Keeley SD"/>
            <person name="Tatsumi K"/>
            <person name="Tanaka K"/>
            <person name="Motone F"/>
            <person name="Kageyama Y"/>
            <person name="Nozu R"/>
            <person name="Adachi N"/>
            <person name="Nishimura O"/>
            <person name="Nakagawa R"/>
            <person name="Tanegashima C"/>
            <person name="Kiyatake I"/>
            <person name="Matsumoto R"/>
            <person name="Murakumo K"/>
            <person name="Nishida K"/>
            <person name="Terakita A"/>
            <person name="Kuratani S"/>
            <person name="Sato K"/>
            <person name="Hyodo S Kuraku.S."/>
        </authorList>
    </citation>
    <scope>NUCLEOTIDE SEQUENCE [LARGE SCALE GENOMIC DNA]</scope>
</reference>
<keyword evidence="1" id="KW-0343">GTPase activation</keyword>
<dbReference type="EMBL" id="BFAA01019985">
    <property type="protein sequence ID" value="GCB81092.1"/>
    <property type="molecule type" value="Genomic_DNA"/>
</dbReference>
<dbReference type="PANTHER" id="PTHR15711:SF62">
    <property type="entry name" value="GTPASE-ACTIVATING RAP_RAN-GAP DOMAIN-LIKE PROTEIN 3"/>
    <property type="match status" value="1"/>
</dbReference>
<evidence type="ECO:0000313" key="4">
    <source>
        <dbReference type="Proteomes" id="UP000288216"/>
    </source>
</evidence>
<dbReference type="Pfam" id="PF02145">
    <property type="entry name" value="Rap_GAP"/>
    <property type="match status" value="1"/>
</dbReference>
<dbReference type="Proteomes" id="UP000288216">
    <property type="component" value="Unassembled WGS sequence"/>
</dbReference>
<dbReference type="PROSITE" id="PS50085">
    <property type="entry name" value="RAPGAP"/>
    <property type="match status" value="1"/>
</dbReference>
<dbReference type="OrthoDB" id="2499658at2759"/>
<proteinExistence type="predicted"/>
<protein>
    <recommendedName>
        <fullName evidence="2">Rap-GAP domain-containing protein</fullName>
    </recommendedName>
</protein>
<organism evidence="3 4">
    <name type="scientific">Scyliorhinus torazame</name>
    <name type="common">Cloudy catshark</name>
    <name type="synonym">Catulus torazame</name>
    <dbReference type="NCBI Taxonomy" id="75743"/>
    <lineage>
        <taxon>Eukaryota</taxon>
        <taxon>Metazoa</taxon>
        <taxon>Chordata</taxon>
        <taxon>Craniata</taxon>
        <taxon>Vertebrata</taxon>
        <taxon>Chondrichthyes</taxon>
        <taxon>Elasmobranchii</taxon>
        <taxon>Galeomorphii</taxon>
        <taxon>Galeoidea</taxon>
        <taxon>Carcharhiniformes</taxon>
        <taxon>Scyliorhinidae</taxon>
        <taxon>Scyliorhinus</taxon>
    </lineage>
</organism>
<dbReference type="STRING" id="75743.A0A401Q6U9"/>
<dbReference type="InterPro" id="IPR000331">
    <property type="entry name" value="Rap/Ran_GAP_dom"/>
</dbReference>
<dbReference type="InterPro" id="IPR035974">
    <property type="entry name" value="Rap/Ran-GAP_sf"/>
</dbReference>
<evidence type="ECO:0000259" key="2">
    <source>
        <dbReference type="PROSITE" id="PS50085"/>
    </source>
</evidence>
<name>A0A401Q6U9_SCYTO</name>
<dbReference type="OMA" id="WITVRSF"/>
<dbReference type="GO" id="GO:0051056">
    <property type="term" value="P:regulation of small GTPase mediated signal transduction"/>
    <property type="evidence" value="ECO:0007669"/>
    <property type="project" value="InterPro"/>
</dbReference>
<gene>
    <name evidence="3" type="ORF">scyTo_0021780</name>
</gene>
<dbReference type="AlphaFoldDB" id="A0A401Q6U9"/>
<dbReference type="SUPFAM" id="SSF111347">
    <property type="entry name" value="Rap/Ran-GAP"/>
    <property type="match status" value="1"/>
</dbReference>
<evidence type="ECO:0000256" key="1">
    <source>
        <dbReference type="ARBA" id="ARBA00022468"/>
    </source>
</evidence>
<dbReference type="PANTHER" id="PTHR15711">
    <property type="entry name" value="RAP GTPASE-ACTIVATING PROTEIN"/>
    <property type="match status" value="1"/>
</dbReference>
<accession>A0A401Q6U9</accession>
<comment type="caution">
    <text evidence="3">The sequence shown here is derived from an EMBL/GenBank/DDBJ whole genome shotgun (WGS) entry which is preliminary data.</text>
</comment>
<dbReference type="Gene3D" id="3.40.50.11210">
    <property type="entry name" value="Rap/Ran-GAP"/>
    <property type="match status" value="1"/>
</dbReference>
<sequence length="164" mass="19451">MRSTLFAFQVERKRHIGNDIVTIVFQEGEESSPSFKPSMIRSHFTHIFALVRYNKQNDSYRLKIFSEESVPLFGPPLPSPPVFTDHHEFRDFVLVKLINGEKATLETPTFAQKRQRTLDMLIRSLYQDLIPDLHKEMNEIQLGWITVRSFIFSFCIRMHQRYFL</sequence>
<evidence type="ECO:0000313" key="3">
    <source>
        <dbReference type="EMBL" id="GCB81092.1"/>
    </source>
</evidence>
<dbReference type="GO" id="GO:0005096">
    <property type="term" value="F:GTPase activator activity"/>
    <property type="evidence" value="ECO:0007669"/>
    <property type="project" value="UniProtKB-KW"/>
</dbReference>
<feature type="domain" description="Rap-GAP" evidence="2">
    <location>
        <begin position="1"/>
        <end position="125"/>
    </location>
</feature>